<dbReference type="InterPro" id="IPR049202">
    <property type="entry name" value="DUF6817"/>
</dbReference>
<protein>
    <recommendedName>
        <fullName evidence="1">DUF6817 domain-containing protein</fullName>
    </recommendedName>
</protein>
<proteinExistence type="predicted"/>
<dbReference type="Pfam" id="PF20680">
    <property type="entry name" value="DUF6817"/>
    <property type="match status" value="1"/>
</dbReference>
<dbReference type="AlphaFoldDB" id="A0A150QN42"/>
<evidence type="ECO:0000313" key="2">
    <source>
        <dbReference type="EMBL" id="KYF69389.1"/>
    </source>
</evidence>
<gene>
    <name evidence="2" type="ORF">BE15_31525</name>
</gene>
<organism evidence="2 3">
    <name type="scientific">Sorangium cellulosum</name>
    <name type="common">Polyangium cellulosum</name>
    <dbReference type="NCBI Taxonomy" id="56"/>
    <lineage>
        <taxon>Bacteria</taxon>
        <taxon>Pseudomonadati</taxon>
        <taxon>Myxococcota</taxon>
        <taxon>Polyangia</taxon>
        <taxon>Polyangiales</taxon>
        <taxon>Polyangiaceae</taxon>
        <taxon>Sorangium</taxon>
    </lineage>
</organism>
<name>A0A150QN42_SORCE</name>
<evidence type="ECO:0000313" key="3">
    <source>
        <dbReference type="Proteomes" id="UP000075260"/>
    </source>
</evidence>
<dbReference type="EMBL" id="JEMA01000473">
    <property type="protein sequence ID" value="KYF69389.1"/>
    <property type="molecule type" value="Genomic_DNA"/>
</dbReference>
<evidence type="ECO:0000259" key="1">
    <source>
        <dbReference type="Pfam" id="PF20680"/>
    </source>
</evidence>
<dbReference type="Proteomes" id="UP000075260">
    <property type="component" value="Unassembled WGS sequence"/>
</dbReference>
<dbReference type="RefSeq" id="WP_061608435.1">
    <property type="nucleotide sequence ID" value="NZ_JEMA01000473.1"/>
</dbReference>
<sequence length="186" mass="20838">MEQSVALLVSLGAGTVKHPGGTLLAHLLRVEQMLRKWGASDEIREAGLLHALFAPDGSPDPFYTMLSLDERPRVASIIGAYAEELVYFYGACDREYTYPRLMDPSEQWRDRFTSEVKTPRDDRLRGLMEITAANEVDIASHNPGFRAMYGAELFELFSRTRPLLSDGAWAHCQSVLGEQASQHQHA</sequence>
<feature type="domain" description="DUF6817" evidence="1">
    <location>
        <begin position="8"/>
        <end position="94"/>
    </location>
</feature>
<dbReference type="OrthoDB" id="333547at2"/>
<accession>A0A150QN42</accession>
<comment type="caution">
    <text evidence="2">The sequence shown here is derived from an EMBL/GenBank/DDBJ whole genome shotgun (WGS) entry which is preliminary data.</text>
</comment>
<reference evidence="2 3" key="1">
    <citation type="submission" date="2014-02" db="EMBL/GenBank/DDBJ databases">
        <title>The small core and large imbalanced accessory genome model reveals a collaborative survival strategy of Sorangium cellulosum strains in nature.</title>
        <authorList>
            <person name="Han K."/>
            <person name="Peng R."/>
            <person name="Blom J."/>
            <person name="Li Y.-Z."/>
        </authorList>
    </citation>
    <scope>NUCLEOTIDE SEQUENCE [LARGE SCALE GENOMIC DNA]</scope>
    <source>
        <strain evidence="2 3">So0008-312</strain>
    </source>
</reference>